<dbReference type="Proteomes" id="UP000004198">
    <property type="component" value="Unassembled WGS sequence"/>
</dbReference>
<evidence type="ECO:0000313" key="1">
    <source>
        <dbReference type="EMBL" id="EET86230.1"/>
    </source>
</evidence>
<proteinExistence type="predicted"/>
<comment type="caution">
    <text evidence="1">The sequence shown here is derived from an EMBL/GenBank/DDBJ whole genome shotgun (WGS) entry which is preliminary data.</text>
</comment>
<accession>C6PWZ3</accession>
<name>C6PWZ3_9CLOT</name>
<evidence type="ECO:0000313" key="2">
    <source>
        <dbReference type="Proteomes" id="UP000004198"/>
    </source>
</evidence>
<organism evidence="1 2">
    <name type="scientific">Clostridium carboxidivorans P7</name>
    <dbReference type="NCBI Taxonomy" id="536227"/>
    <lineage>
        <taxon>Bacteria</taxon>
        <taxon>Bacillati</taxon>
        <taxon>Bacillota</taxon>
        <taxon>Clostridia</taxon>
        <taxon>Eubacteriales</taxon>
        <taxon>Clostridiaceae</taxon>
        <taxon>Clostridium</taxon>
    </lineage>
</organism>
<gene>
    <name evidence="1" type="ORF">CcarbDRAFT_3310</name>
</gene>
<dbReference type="AlphaFoldDB" id="C6PWZ3"/>
<dbReference type="EMBL" id="ACVI01000060">
    <property type="protein sequence ID" value="EET86230.1"/>
    <property type="molecule type" value="Genomic_DNA"/>
</dbReference>
<protein>
    <submittedName>
        <fullName evidence="1">Uncharacterized protein</fullName>
    </submittedName>
</protein>
<dbReference type="OrthoDB" id="1913873at2"/>
<keyword evidence="2" id="KW-1185">Reference proteome</keyword>
<reference evidence="1 2" key="1">
    <citation type="submission" date="2009-06" db="EMBL/GenBank/DDBJ databases">
        <title>The draft genome of Clostridium carboxidivorans P7.</title>
        <authorList>
            <consortium name="US DOE Joint Genome Institute (JGI-PGF)"/>
            <person name="Lucas S."/>
            <person name="Copeland A."/>
            <person name="Lapidus A."/>
            <person name="Glavina del Rio T."/>
            <person name="Tice H."/>
            <person name="Bruce D."/>
            <person name="Goodwin L."/>
            <person name="Pitluck S."/>
            <person name="Larimer F."/>
            <person name="Land M.L."/>
            <person name="Hauser L."/>
            <person name="Hemme C.L."/>
        </authorList>
    </citation>
    <scope>NUCLEOTIDE SEQUENCE [LARGE SCALE GENOMIC DNA]</scope>
    <source>
        <strain evidence="1 2">P7</strain>
    </source>
</reference>
<dbReference type="RefSeq" id="WP_007062195.1">
    <property type="nucleotide sequence ID" value="NZ_ACVI01000060.1"/>
</dbReference>
<sequence length="69" mass="7898">MIITSMHLEDEKGNKYNQKGGTGYQTDTINASCPSFESLYFDKVGKLYLVFDAKENGKNKNFKIELKKQ</sequence>